<dbReference type="GeneID" id="64628570"/>
<dbReference type="PROSITE" id="PS51375">
    <property type="entry name" value="PPR"/>
    <property type="match status" value="1"/>
</dbReference>
<evidence type="ECO:0008006" key="4">
    <source>
        <dbReference type="Google" id="ProtNLM"/>
    </source>
</evidence>
<proteinExistence type="predicted"/>
<dbReference type="Gene3D" id="1.25.40.10">
    <property type="entry name" value="Tetratricopeptide repeat domain"/>
    <property type="match status" value="1"/>
</dbReference>
<dbReference type="InterPro" id="IPR002885">
    <property type="entry name" value="PPR_rpt"/>
</dbReference>
<comment type="caution">
    <text evidence="2">The sequence shown here is derived from an EMBL/GenBank/DDBJ whole genome shotgun (WGS) entry which is preliminary data.</text>
</comment>
<dbReference type="InterPro" id="IPR011990">
    <property type="entry name" value="TPR-like_helical_dom_sf"/>
</dbReference>
<accession>A0A9P7JHJ1</accession>
<protein>
    <recommendedName>
        <fullName evidence="4">Pentacotripeptide-repeat region of PRORP domain-containing protein</fullName>
    </recommendedName>
</protein>
<dbReference type="OrthoDB" id="185373at2759"/>
<keyword evidence="3" id="KW-1185">Reference proteome</keyword>
<organism evidence="2 3">
    <name type="scientific">Suillus subaureus</name>
    <dbReference type="NCBI Taxonomy" id="48587"/>
    <lineage>
        <taxon>Eukaryota</taxon>
        <taxon>Fungi</taxon>
        <taxon>Dikarya</taxon>
        <taxon>Basidiomycota</taxon>
        <taxon>Agaricomycotina</taxon>
        <taxon>Agaricomycetes</taxon>
        <taxon>Agaricomycetidae</taxon>
        <taxon>Boletales</taxon>
        <taxon>Suillineae</taxon>
        <taxon>Suillaceae</taxon>
        <taxon>Suillus</taxon>
    </lineage>
</organism>
<dbReference type="EMBL" id="JABBWG010000004">
    <property type="protein sequence ID" value="KAG1823556.1"/>
    <property type="molecule type" value="Genomic_DNA"/>
</dbReference>
<gene>
    <name evidence="2" type="ORF">BJ212DRAFT_1325168</name>
</gene>
<evidence type="ECO:0000313" key="2">
    <source>
        <dbReference type="EMBL" id="KAG1823556.1"/>
    </source>
</evidence>
<evidence type="ECO:0000256" key="1">
    <source>
        <dbReference type="PROSITE-ProRule" id="PRU00708"/>
    </source>
</evidence>
<dbReference type="AlphaFoldDB" id="A0A9P7JHJ1"/>
<reference evidence="2" key="1">
    <citation type="journal article" date="2020" name="New Phytol.">
        <title>Comparative genomics reveals dynamic genome evolution in host specialist ectomycorrhizal fungi.</title>
        <authorList>
            <person name="Lofgren L.A."/>
            <person name="Nguyen N.H."/>
            <person name="Vilgalys R."/>
            <person name="Ruytinx J."/>
            <person name="Liao H.L."/>
            <person name="Branco S."/>
            <person name="Kuo A."/>
            <person name="LaButti K."/>
            <person name="Lipzen A."/>
            <person name="Andreopoulos W."/>
            <person name="Pangilinan J."/>
            <person name="Riley R."/>
            <person name="Hundley H."/>
            <person name="Na H."/>
            <person name="Barry K."/>
            <person name="Grigoriev I.V."/>
            <person name="Stajich J.E."/>
            <person name="Kennedy P.G."/>
        </authorList>
    </citation>
    <scope>NUCLEOTIDE SEQUENCE</scope>
    <source>
        <strain evidence="2">MN1</strain>
    </source>
</reference>
<name>A0A9P7JHJ1_9AGAM</name>
<sequence>MSAYHATGRTRALLALRKKAFQHSHKAKSLWVMAEMLYHRSRNEPQLVLVVFAYHFHMIGVPRRTVLKILRLISKRRARLSQRTSLPKHMLNRQYDISEKLWPTPYHTALVWEALVWSTPESDHERMYKYLLTIADSSASQKPISPPDSKFAPSLLQLPKRTVDAAHFSPFIKLHAKRGRPERAAAVLRDMVSFGLSPGVVQWSIVARGFAEHGNPAVAVSIIERLEEDGGSHVRAGASGDHADRAPSILDIGLYTNVLRGFVLARNLEHAQDIERRIRQKFEYVGGKLRATDDALRLLRNLERQMAS</sequence>
<evidence type="ECO:0000313" key="3">
    <source>
        <dbReference type="Proteomes" id="UP000807769"/>
    </source>
</evidence>
<dbReference type="RefSeq" id="XP_041197616.1">
    <property type="nucleotide sequence ID" value="XM_041334553.1"/>
</dbReference>
<dbReference type="NCBIfam" id="TIGR00756">
    <property type="entry name" value="PPR"/>
    <property type="match status" value="1"/>
</dbReference>
<dbReference type="Proteomes" id="UP000807769">
    <property type="component" value="Unassembled WGS sequence"/>
</dbReference>
<dbReference type="Pfam" id="PF01535">
    <property type="entry name" value="PPR"/>
    <property type="match status" value="1"/>
</dbReference>
<feature type="repeat" description="PPR" evidence="1">
    <location>
        <begin position="164"/>
        <end position="198"/>
    </location>
</feature>